<organism evidence="2">
    <name type="scientific">marine sediment metagenome</name>
    <dbReference type="NCBI Taxonomy" id="412755"/>
    <lineage>
        <taxon>unclassified sequences</taxon>
        <taxon>metagenomes</taxon>
        <taxon>ecological metagenomes</taxon>
    </lineage>
</organism>
<evidence type="ECO:0000256" key="1">
    <source>
        <dbReference type="SAM" id="MobiDB-lite"/>
    </source>
</evidence>
<sequence length="66" mass="7255">MSKYVDRAVILKLRLAFPTRLNAPTGRSHVVVRPEETFCGRFPHCRHPPSSRLPSSPSGLPSSPCG</sequence>
<feature type="region of interest" description="Disordered" evidence="1">
    <location>
        <begin position="46"/>
        <end position="66"/>
    </location>
</feature>
<accession>A0A0F9ISQ0</accession>
<feature type="compositionally biased region" description="Low complexity" evidence="1">
    <location>
        <begin position="50"/>
        <end position="66"/>
    </location>
</feature>
<protein>
    <submittedName>
        <fullName evidence="2">Uncharacterized protein</fullName>
    </submittedName>
</protein>
<reference evidence="2" key="1">
    <citation type="journal article" date="2015" name="Nature">
        <title>Complex archaea that bridge the gap between prokaryotes and eukaryotes.</title>
        <authorList>
            <person name="Spang A."/>
            <person name="Saw J.H."/>
            <person name="Jorgensen S.L."/>
            <person name="Zaremba-Niedzwiedzka K."/>
            <person name="Martijn J."/>
            <person name="Lind A.E."/>
            <person name="van Eijk R."/>
            <person name="Schleper C."/>
            <person name="Guy L."/>
            <person name="Ettema T.J."/>
        </authorList>
    </citation>
    <scope>NUCLEOTIDE SEQUENCE</scope>
</reference>
<name>A0A0F9ISQ0_9ZZZZ</name>
<comment type="caution">
    <text evidence="2">The sequence shown here is derived from an EMBL/GenBank/DDBJ whole genome shotgun (WGS) entry which is preliminary data.</text>
</comment>
<feature type="non-terminal residue" evidence="2">
    <location>
        <position position="66"/>
    </location>
</feature>
<dbReference type="EMBL" id="LAZR01011685">
    <property type="protein sequence ID" value="KKM60394.1"/>
    <property type="molecule type" value="Genomic_DNA"/>
</dbReference>
<dbReference type="AlphaFoldDB" id="A0A0F9ISQ0"/>
<proteinExistence type="predicted"/>
<gene>
    <name evidence="2" type="ORF">LCGC14_1542210</name>
</gene>
<evidence type="ECO:0000313" key="2">
    <source>
        <dbReference type="EMBL" id="KKM60394.1"/>
    </source>
</evidence>